<dbReference type="Pfam" id="PF25041">
    <property type="entry name" value="UFL1_C"/>
    <property type="match status" value="1"/>
</dbReference>
<feature type="non-terminal residue" evidence="11">
    <location>
        <position position="1"/>
    </location>
</feature>
<dbReference type="PANTHER" id="PTHR31057">
    <property type="entry name" value="E3 UFM1-PROTEIN LIGASE 1"/>
    <property type="match status" value="1"/>
</dbReference>
<dbReference type="GO" id="GO:1990592">
    <property type="term" value="P:protein K69-linked ufmylation"/>
    <property type="evidence" value="ECO:0007669"/>
    <property type="project" value="TreeGrafter"/>
</dbReference>
<evidence type="ECO:0000256" key="7">
    <source>
        <dbReference type="SAM" id="MobiDB-lite"/>
    </source>
</evidence>
<organism evidence="11 12">
    <name type="scientific">Pseudoatta argentina</name>
    <dbReference type="NCBI Taxonomy" id="621737"/>
    <lineage>
        <taxon>Eukaryota</taxon>
        <taxon>Metazoa</taxon>
        <taxon>Ecdysozoa</taxon>
        <taxon>Arthropoda</taxon>
        <taxon>Hexapoda</taxon>
        <taxon>Insecta</taxon>
        <taxon>Pterygota</taxon>
        <taxon>Neoptera</taxon>
        <taxon>Endopterygota</taxon>
        <taxon>Hymenoptera</taxon>
        <taxon>Apocrita</taxon>
        <taxon>Aculeata</taxon>
        <taxon>Formicoidea</taxon>
        <taxon>Formicidae</taxon>
        <taxon>Myrmicinae</taxon>
        <taxon>Pseudoatta</taxon>
    </lineage>
</organism>
<proteinExistence type="inferred from homology"/>
<keyword evidence="4" id="KW-0808">Transferase</keyword>
<evidence type="ECO:0000259" key="10">
    <source>
        <dbReference type="Pfam" id="PF25041"/>
    </source>
</evidence>
<evidence type="ECO:0000256" key="3">
    <source>
        <dbReference type="ARBA" id="ARBA00014160"/>
    </source>
</evidence>
<evidence type="ECO:0000256" key="2">
    <source>
        <dbReference type="ARBA" id="ARBA00010789"/>
    </source>
</evidence>
<dbReference type="GO" id="GO:0005789">
    <property type="term" value="C:endoplasmic reticulum membrane"/>
    <property type="evidence" value="ECO:0007669"/>
    <property type="project" value="TreeGrafter"/>
</dbReference>
<comment type="similarity">
    <text evidence="2">Belongs to the UFL1 family.</text>
</comment>
<evidence type="ECO:0000313" key="12">
    <source>
        <dbReference type="Proteomes" id="UP000668214"/>
    </source>
</evidence>
<dbReference type="Pfam" id="PF25870">
    <property type="entry name" value="WHD_UFL1_5th"/>
    <property type="match status" value="1"/>
</dbReference>
<feature type="domain" description="E3 UFM1-protein ligase 1-like N-terminal" evidence="8">
    <location>
        <begin position="8"/>
        <end position="284"/>
    </location>
</feature>
<dbReference type="InterPro" id="IPR056579">
    <property type="entry name" value="Ufl1_N"/>
</dbReference>
<evidence type="ECO:0000256" key="6">
    <source>
        <dbReference type="ARBA" id="ARBA00030452"/>
    </source>
</evidence>
<dbReference type="InterPro" id="IPR056580">
    <property type="entry name" value="Ufl1_dom"/>
</dbReference>
<dbReference type="EMBL" id="JAANIA010000170">
    <property type="protein sequence ID" value="KAG5326650.1"/>
    <property type="molecule type" value="Genomic_DNA"/>
</dbReference>
<evidence type="ECO:0000256" key="4">
    <source>
        <dbReference type="ARBA" id="ARBA00022679"/>
    </source>
</evidence>
<keyword evidence="5" id="KW-0833">Ubl conjugation pathway</keyword>
<dbReference type="Pfam" id="PF23659">
    <property type="entry name" value="UFL1"/>
    <property type="match status" value="1"/>
</dbReference>
<protein>
    <recommendedName>
        <fullName evidence="3">E3 UFM1-protein ligase 1 homolog</fullName>
    </recommendedName>
    <alternativeName>
        <fullName evidence="6">E3 UFM1-protein transferase 1 homolog</fullName>
    </alternativeName>
</protein>
<reference evidence="11" key="1">
    <citation type="submission" date="2020-02" db="EMBL/GenBank/DDBJ databases">
        <title>Relaxed selection underlies rapid genomic changes in the transitions from sociality to social parasitism in ants.</title>
        <authorList>
            <person name="Bi X."/>
        </authorList>
    </citation>
    <scope>NUCLEOTIDE SEQUENCE</scope>
    <source>
        <strain evidence="11">BGI-DK2014c</strain>
        <tissue evidence="11">Whole body</tissue>
    </source>
</reference>
<feature type="non-terminal residue" evidence="11">
    <location>
        <position position="766"/>
    </location>
</feature>
<comment type="function">
    <text evidence="1">E3 UFM1-protein ligase that mediates ufmylation of target proteins.</text>
</comment>
<dbReference type="GO" id="GO:0032434">
    <property type="term" value="P:regulation of proteasomal ubiquitin-dependent protein catabolic process"/>
    <property type="evidence" value="ECO:0007669"/>
    <property type="project" value="TreeGrafter"/>
</dbReference>
<evidence type="ECO:0000256" key="5">
    <source>
        <dbReference type="ARBA" id="ARBA00022786"/>
    </source>
</evidence>
<evidence type="ECO:0000259" key="9">
    <source>
        <dbReference type="Pfam" id="PF23659"/>
    </source>
</evidence>
<evidence type="ECO:0000313" key="11">
    <source>
        <dbReference type="EMBL" id="KAG5326650.1"/>
    </source>
</evidence>
<feature type="domain" description="E3 UFM1-protein ligase 1-like" evidence="9">
    <location>
        <begin position="529"/>
        <end position="644"/>
    </location>
</feature>
<evidence type="ECO:0000259" key="8">
    <source>
        <dbReference type="Pfam" id="PF09743"/>
    </source>
</evidence>
<feature type="region of interest" description="Disordered" evidence="7">
    <location>
        <begin position="420"/>
        <end position="464"/>
    </location>
</feature>
<feature type="domain" description="E3 UFM1-protein ligase-like C-terminal" evidence="10">
    <location>
        <begin position="652"/>
        <end position="738"/>
    </location>
</feature>
<dbReference type="GO" id="GO:0061666">
    <property type="term" value="F:UFM1 ligase activity"/>
    <property type="evidence" value="ECO:0007669"/>
    <property type="project" value="InterPro"/>
</dbReference>
<accession>A0A836FVS7</accession>
<comment type="caution">
    <text evidence="11">The sequence shown here is derived from an EMBL/GenBank/DDBJ whole genome shotgun (WGS) entry which is preliminary data.</text>
</comment>
<dbReference type="PANTHER" id="PTHR31057:SF0">
    <property type="entry name" value="E3 UFM1-PROTEIN LIGASE 1"/>
    <property type="match status" value="1"/>
</dbReference>
<dbReference type="InterPro" id="IPR018611">
    <property type="entry name" value="Ufl1"/>
</dbReference>
<evidence type="ECO:0000256" key="1">
    <source>
        <dbReference type="ARBA" id="ARBA00003950"/>
    </source>
</evidence>
<keyword evidence="12" id="KW-1185">Reference proteome</keyword>
<dbReference type="Pfam" id="PF09743">
    <property type="entry name" value="E3_UFM1_ligase"/>
    <property type="match status" value="1"/>
</dbReference>
<dbReference type="GO" id="GO:0016874">
    <property type="term" value="F:ligase activity"/>
    <property type="evidence" value="ECO:0007669"/>
    <property type="project" value="UniProtKB-KW"/>
</dbReference>
<sequence>MSNVDWEEVKRLAADFQKAQLSSTLQKLSERNCIEIITTLVENKLLDIIFTNDGKEYVTSQHLRKEIKDELYIHGGKISLVNLAQILNVNLSQITKAVTEIEKHNKGLKVILGQLIDKSYISKIAEEINDKLVQHGCINVAELTLTYNLPSDFLLSVVEKELGKIIHAIQDSQDPKIFYTESFIARNKAKIKGALSAITKPTLLSAILGQCGVPERIFFSILDSLQEVKQVPGVVTGKQSGNSIYIPIIYSKSQNEWVENFYKQNGYLEYDALTRLGISDPSGFVKRHFPNENMVFLKSVAVGTVVTDQVDANIEEVIATGSFIDLYPLLPSVFSDEDAELVIKLATKKIRVNVHIFAKTVIVSEAFLQTLTKSLETVAEQKTREMVVSGRWIQSIAENKLKSKSADLILESKVNKKEERRKKATIGKAGGGSQGRETKTKSTKKKYLQGKMQENDSDQDETRQTAVGRGEITVITVEEVKTEVMKDENVAVIEEMADELACYLQPKLNKFALTLAEQLAQSNKTTNLSEIGKRLNILITNIRIFDKGIKHLDKADQAPLTKYLLKSLGIDFVTSIFKLAAQQNMLQVAENLTTETRQRLLLELPADVKEPLTVIHKTVMGDSVEDFLNNADRAMAACCLVLKKYDKKKGRPQVHAHREALLEELNATQDPALTLHLVTSVLFTAVTKNALHMSGRHVTTVLAFLQQQLEPNTMSTLFTYHDLVLNLLSASDENVKMEAFKALEEGLVDIKNIANNFKQHIKMDKS</sequence>
<dbReference type="AlphaFoldDB" id="A0A836FVS7"/>
<dbReference type="GO" id="GO:0034976">
    <property type="term" value="P:response to endoplasmic reticulum stress"/>
    <property type="evidence" value="ECO:0007669"/>
    <property type="project" value="TreeGrafter"/>
</dbReference>
<name>A0A836FVS7_9HYME</name>
<keyword evidence="11" id="KW-0436">Ligase</keyword>
<gene>
    <name evidence="11" type="ORF">G6Z78_0001139</name>
</gene>
<dbReference type="InterPro" id="IPR056761">
    <property type="entry name" value="Ufl1-like_C"/>
</dbReference>
<dbReference type="Proteomes" id="UP000668214">
    <property type="component" value="Unassembled WGS sequence"/>
</dbReference>